<dbReference type="eggNOG" id="COG1121">
    <property type="taxonomic scope" value="Bacteria"/>
</dbReference>
<feature type="domain" description="ABC transporter" evidence="5">
    <location>
        <begin position="4"/>
        <end position="234"/>
    </location>
</feature>
<dbReference type="OrthoDB" id="9806726at2"/>
<dbReference type="Gene3D" id="3.40.50.300">
    <property type="entry name" value="P-loop containing nucleotide triphosphate hydrolases"/>
    <property type="match status" value="1"/>
</dbReference>
<evidence type="ECO:0000313" key="6">
    <source>
        <dbReference type="EMBL" id="SFF58315.1"/>
    </source>
</evidence>
<dbReference type="GeneID" id="90545178"/>
<dbReference type="Proteomes" id="UP000182135">
    <property type="component" value="Unassembled WGS sequence"/>
</dbReference>
<dbReference type="CDD" id="cd03235">
    <property type="entry name" value="ABC_Metallic_Cations"/>
    <property type="match status" value="1"/>
</dbReference>
<evidence type="ECO:0000313" key="7">
    <source>
        <dbReference type="Proteomes" id="UP000182135"/>
    </source>
</evidence>
<evidence type="ECO:0000256" key="1">
    <source>
        <dbReference type="ARBA" id="ARBA00005417"/>
    </source>
</evidence>
<evidence type="ECO:0000256" key="4">
    <source>
        <dbReference type="ARBA" id="ARBA00022840"/>
    </source>
</evidence>
<gene>
    <name evidence="6" type="ORF">SAMN04487885_103143</name>
</gene>
<proteinExistence type="inferred from homology"/>
<dbReference type="RefSeq" id="WP_027640080.1">
    <property type="nucleotide sequence ID" value="NZ_BAAACD010000011.1"/>
</dbReference>
<dbReference type="EMBL" id="FOOE01000003">
    <property type="protein sequence ID" value="SFF58315.1"/>
    <property type="molecule type" value="Genomic_DNA"/>
</dbReference>
<keyword evidence="7" id="KW-1185">Reference proteome</keyword>
<dbReference type="GO" id="GO:0005524">
    <property type="term" value="F:ATP binding"/>
    <property type="evidence" value="ECO:0007669"/>
    <property type="project" value="UniProtKB-KW"/>
</dbReference>
<dbReference type="SMART" id="SM00382">
    <property type="entry name" value="AAA"/>
    <property type="match status" value="1"/>
</dbReference>
<organism evidence="6 7">
    <name type="scientific">Clostridium cadaveris</name>
    <dbReference type="NCBI Taxonomy" id="1529"/>
    <lineage>
        <taxon>Bacteria</taxon>
        <taxon>Bacillati</taxon>
        <taxon>Bacillota</taxon>
        <taxon>Clostridia</taxon>
        <taxon>Eubacteriales</taxon>
        <taxon>Clostridiaceae</taxon>
        <taxon>Clostridium</taxon>
    </lineage>
</organism>
<dbReference type="InterPro" id="IPR003439">
    <property type="entry name" value="ABC_transporter-like_ATP-bd"/>
</dbReference>
<sequence length="237" mass="26309">MSLITCKNVSFAYDGRIVAKNLNFSVESGDYLCIVGENGAGKSTLMKGILQLKSPSSGNIYMGEGLKADEIGYLPQQTEIQKDFPADVFEIVLSGCLNRLKIRPFYGKSEKRLVDEKLEQLGIASLKHHCYRELSGGQQQRVLLARALCATKKILILDEPAAGLDPIVTGELYDLIAKINREQKLTVIMVSHDIQSVLRYSNKVLHLDREQLFFGTVGEYRNTPLSVQFSRGGASHD</sequence>
<dbReference type="PROSITE" id="PS50893">
    <property type="entry name" value="ABC_TRANSPORTER_2"/>
    <property type="match status" value="1"/>
</dbReference>
<keyword evidence="3" id="KW-0547">Nucleotide-binding</keyword>
<keyword evidence="2" id="KW-0813">Transport</keyword>
<dbReference type="InterPro" id="IPR050153">
    <property type="entry name" value="Metal_Ion_Import_ABC"/>
</dbReference>
<protein>
    <submittedName>
        <fullName evidence="6">Zinc transport system ATP-binding protein</fullName>
    </submittedName>
</protein>
<dbReference type="STRING" id="1529.SAMN04487885_103143"/>
<evidence type="ECO:0000259" key="5">
    <source>
        <dbReference type="PROSITE" id="PS50893"/>
    </source>
</evidence>
<dbReference type="SUPFAM" id="SSF52540">
    <property type="entry name" value="P-loop containing nucleoside triphosphate hydrolases"/>
    <property type="match status" value="1"/>
</dbReference>
<evidence type="ECO:0000256" key="2">
    <source>
        <dbReference type="ARBA" id="ARBA00022448"/>
    </source>
</evidence>
<evidence type="ECO:0000256" key="3">
    <source>
        <dbReference type="ARBA" id="ARBA00022741"/>
    </source>
</evidence>
<dbReference type="AlphaFoldDB" id="A0A1I2JU31"/>
<dbReference type="PANTHER" id="PTHR42734:SF17">
    <property type="entry name" value="METAL TRANSPORT SYSTEM ATP-BINDING PROTEIN TM_0124-RELATED"/>
    <property type="match status" value="1"/>
</dbReference>
<accession>A0A1I2JU31</accession>
<dbReference type="InterPro" id="IPR027417">
    <property type="entry name" value="P-loop_NTPase"/>
</dbReference>
<dbReference type="Pfam" id="PF00005">
    <property type="entry name" value="ABC_tran"/>
    <property type="match status" value="1"/>
</dbReference>
<dbReference type="InterPro" id="IPR017871">
    <property type="entry name" value="ABC_transporter-like_CS"/>
</dbReference>
<dbReference type="PROSITE" id="PS00211">
    <property type="entry name" value="ABC_TRANSPORTER_1"/>
    <property type="match status" value="1"/>
</dbReference>
<keyword evidence="4 6" id="KW-0067">ATP-binding</keyword>
<name>A0A1I2JU31_9CLOT</name>
<dbReference type="PANTHER" id="PTHR42734">
    <property type="entry name" value="METAL TRANSPORT SYSTEM ATP-BINDING PROTEIN TM_0124-RELATED"/>
    <property type="match status" value="1"/>
</dbReference>
<reference evidence="6 7" key="1">
    <citation type="submission" date="2016-10" db="EMBL/GenBank/DDBJ databases">
        <authorList>
            <person name="de Groot N.N."/>
        </authorList>
    </citation>
    <scope>NUCLEOTIDE SEQUENCE [LARGE SCALE GENOMIC DNA]</scope>
    <source>
        <strain evidence="6 7">NLAE-zl-G419</strain>
    </source>
</reference>
<dbReference type="GO" id="GO:0016887">
    <property type="term" value="F:ATP hydrolysis activity"/>
    <property type="evidence" value="ECO:0007669"/>
    <property type="project" value="InterPro"/>
</dbReference>
<dbReference type="InterPro" id="IPR003593">
    <property type="entry name" value="AAA+_ATPase"/>
</dbReference>
<comment type="similarity">
    <text evidence="1">Belongs to the ABC transporter superfamily.</text>
</comment>